<gene>
    <name evidence="3" type="ORF">GGR24_000494</name>
</gene>
<feature type="region of interest" description="Disordered" evidence="1">
    <location>
        <begin position="30"/>
        <end position="52"/>
    </location>
</feature>
<accession>A0A7W6CZD2</accession>
<dbReference type="Proteomes" id="UP000528964">
    <property type="component" value="Unassembled WGS sequence"/>
</dbReference>
<proteinExistence type="predicted"/>
<keyword evidence="4" id="KW-1185">Reference proteome</keyword>
<organism evidence="3 4">
    <name type="scientific">Hansschlegelia beijingensis</name>
    <dbReference type="NCBI Taxonomy" id="1133344"/>
    <lineage>
        <taxon>Bacteria</taxon>
        <taxon>Pseudomonadati</taxon>
        <taxon>Pseudomonadota</taxon>
        <taxon>Alphaproteobacteria</taxon>
        <taxon>Hyphomicrobiales</taxon>
        <taxon>Methylopilaceae</taxon>
        <taxon>Hansschlegelia</taxon>
    </lineage>
</organism>
<evidence type="ECO:0000256" key="1">
    <source>
        <dbReference type="SAM" id="MobiDB-lite"/>
    </source>
</evidence>
<protein>
    <submittedName>
        <fullName evidence="3">Uncharacterized protein</fullName>
    </submittedName>
</protein>
<feature type="chain" id="PRO_5030910470" evidence="2">
    <location>
        <begin position="22"/>
        <end position="92"/>
    </location>
</feature>
<sequence length="92" mass="9446">MLLKYLFAAAIVALTATSSMAVDRPDRLDASTMDRRMGPAGRTANDGAASQSPGTIGAMHYATAGLAANSAAVRGESRGRLTAVHAAWRAAQ</sequence>
<reference evidence="3 4" key="1">
    <citation type="submission" date="2020-08" db="EMBL/GenBank/DDBJ databases">
        <title>Genomic Encyclopedia of Type Strains, Phase IV (KMG-IV): sequencing the most valuable type-strain genomes for metagenomic binning, comparative biology and taxonomic classification.</title>
        <authorList>
            <person name="Goeker M."/>
        </authorList>
    </citation>
    <scope>NUCLEOTIDE SEQUENCE [LARGE SCALE GENOMIC DNA]</scope>
    <source>
        <strain evidence="3 4">DSM 25481</strain>
    </source>
</reference>
<evidence type="ECO:0000313" key="4">
    <source>
        <dbReference type="Proteomes" id="UP000528964"/>
    </source>
</evidence>
<comment type="caution">
    <text evidence="3">The sequence shown here is derived from an EMBL/GenBank/DDBJ whole genome shotgun (WGS) entry which is preliminary data.</text>
</comment>
<evidence type="ECO:0000313" key="3">
    <source>
        <dbReference type="EMBL" id="MBB3971861.1"/>
    </source>
</evidence>
<dbReference type="AlphaFoldDB" id="A0A7W6CZD2"/>
<feature type="signal peptide" evidence="2">
    <location>
        <begin position="1"/>
        <end position="21"/>
    </location>
</feature>
<keyword evidence="2" id="KW-0732">Signal</keyword>
<evidence type="ECO:0000256" key="2">
    <source>
        <dbReference type="SAM" id="SignalP"/>
    </source>
</evidence>
<name>A0A7W6CZD2_9HYPH</name>
<dbReference type="EMBL" id="JACIDR010000001">
    <property type="protein sequence ID" value="MBB3971861.1"/>
    <property type="molecule type" value="Genomic_DNA"/>
</dbReference>